<keyword evidence="5" id="KW-1185">Reference proteome</keyword>
<dbReference type="SMART" id="SM00369">
    <property type="entry name" value="LRR_TYP"/>
    <property type="match status" value="6"/>
</dbReference>
<dbReference type="EMBL" id="JAZDUA010000162">
    <property type="protein sequence ID" value="KAK7865925.1"/>
    <property type="molecule type" value="Genomic_DNA"/>
</dbReference>
<dbReference type="PROSITE" id="PS51450">
    <property type="entry name" value="LRR"/>
    <property type="match status" value="2"/>
</dbReference>
<organism evidence="4 5">
    <name type="scientific">Gryllus longicercus</name>
    <dbReference type="NCBI Taxonomy" id="2509291"/>
    <lineage>
        <taxon>Eukaryota</taxon>
        <taxon>Metazoa</taxon>
        <taxon>Ecdysozoa</taxon>
        <taxon>Arthropoda</taxon>
        <taxon>Hexapoda</taxon>
        <taxon>Insecta</taxon>
        <taxon>Pterygota</taxon>
        <taxon>Neoptera</taxon>
        <taxon>Polyneoptera</taxon>
        <taxon>Orthoptera</taxon>
        <taxon>Ensifera</taxon>
        <taxon>Gryllidea</taxon>
        <taxon>Grylloidea</taxon>
        <taxon>Gryllidae</taxon>
        <taxon>Gryllinae</taxon>
        <taxon>Gryllus</taxon>
    </lineage>
</organism>
<dbReference type="PANTHER" id="PTHR24366:SF161">
    <property type="entry name" value="TIR DOMAIN-CONTAINING PROTEIN"/>
    <property type="match status" value="1"/>
</dbReference>
<evidence type="ECO:0000313" key="5">
    <source>
        <dbReference type="Proteomes" id="UP001378592"/>
    </source>
</evidence>
<dbReference type="InterPro" id="IPR032675">
    <property type="entry name" value="LRR_dom_sf"/>
</dbReference>
<dbReference type="InterPro" id="IPR001611">
    <property type="entry name" value="Leu-rich_rpt"/>
</dbReference>
<dbReference type="Pfam" id="PF13855">
    <property type="entry name" value="LRR_8"/>
    <property type="match status" value="2"/>
</dbReference>
<proteinExistence type="predicted"/>
<keyword evidence="2" id="KW-0732">Signal</keyword>
<dbReference type="PANTHER" id="PTHR24366">
    <property type="entry name" value="IG(IMMUNOGLOBULIN) AND LRR(LEUCINE RICH REPEAT) DOMAINS"/>
    <property type="match status" value="1"/>
</dbReference>
<comment type="caution">
    <text evidence="4">The sequence shown here is derived from an EMBL/GenBank/DDBJ whole genome shotgun (WGS) entry which is preliminary data.</text>
</comment>
<gene>
    <name evidence="4" type="ORF">R5R35_001632</name>
</gene>
<evidence type="ECO:0000256" key="2">
    <source>
        <dbReference type="ARBA" id="ARBA00022729"/>
    </source>
</evidence>
<evidence type="ECO:0008006" key="6">
    <source>
        <dbReference type="Google" id="ProtNLM"/>
    </source>
</evidence>
<evidence type="ECO:0000256" key="3">
    <source>
        <dbReference type="ARBA" id="ARBA00022737"/>
    </source>
</evidence>
<dbReference type="SUPFAM" id="SSF52058">
    <property type="entry name" value="L domain-like"/>
    <property type="match status" value="1"/>
</dbReference>
<dbReference type="Pfam" id="PF00560">
    <property type="entry name" value="LRR_1"/>
    <property type="match status" value="1"/>
</dbReference>
<dbReference type="Gene3D" id="3.80.10.10">
    <property type="entry name" value="Ribonuclease Inhibitor"/>
    <property type="match status" value="2"/>
</dbReference>
<reference evidence="4 5" key="1">
    <citation type="submission" date="2024-03" db="EMBL/GenBank/DDBJ databases">
        <title>The genome assembly and annotation of the cricket Gryllus longicercus Weissman &amp; Gray.</title>
        <authorList>
            <person name="Szrajer S."/>
            <person name="Gray D."/>
            <person name="Ylla G."/>
        </authorList>
    </citation>
    <scope>NUCLEOTIDE SEQUENCE [LARGE SCALE GENOMIC DNA]</scope>
    <source>
        <strain evidence="4">DAG 2021-001</strain>
        <tissue evidence="4">Whole body minus gut</tissue>
    </source>
</reference>
<evidence type="ECO:0000313" key="4">
    <source>
        <dbReference type="EMBL" id="KAK7865925.1"/>
    </source>
</evidence>
<keyword evidence="1" id="KW-0433">Leucine-rich repeat</keyword>
<dbReference type="InterPro" id="IPR003591">
    <property type="entry name" value="Leu-rich_rpt_typical-subtyp"/>
</dbReference>
<sequence>MNNFSLSNPRVEVLDLSSNYLKNVNFLNSFGANRMSLRVLNVSNNAISNIIDEFCSWRELSFFRIANNRISELKDLSKVTCGYGYEPQSYLRHLDLSGNPLHTISPSAFSSLSELETLDLGDTGRLAALADGTFSALGRLRHLRLAGNRLARVSSGLLAPLRALESLQLQRNALAHLPADALRAQTRLRVLNLDSNLLEALPPHLFARLHSLQHLSARDNRLAALPSLRLCAGPLRTALFTGNAIAAADEAAVRALWRPGFELGDLRGNPLTSQAWQWARNASDVTVTIEESPPLCSVSSSLWTIRLKVGYGFIRTCV</sequence>
<keyword evidence="3" id="KW-0677">Repeat</keyword>
<name>A0AAN9VPV5_9ORTH</name>
<dbReference type="Proteomes" id="UP001378592">
    <property type="component" value="Unassembled WGS sequence"/>
</dbReference>
<protein>
    <recommendedName>
        <fullName evidence="6">Chaoptin</fullName>
    </recommendedName>
</protein>
<evidence type="ECO:0000256" key="1">
    <source>
        <dbReference type="ARBA" id="ARBA00022614"/>
    </source>
</evidence>
<dbReference type="AlphaFoldDB" id="A0AAN9VPV5"/>
<accession>A0AAN9VPV5</accession>